<reference evidence="1" key="1">
    <citation type="submission" date="2021-09" db="EMBL/GenBank/DDBJ databases">
        <authorList>
            <person name="Martin H S."/>
        </authorList>
    </citation>
    <scope>NUCLEOTIDE SEQUENCE</scope>
</reference>
<gene>
    <name evidence="1" type="ORF">DCHRY22_LOCUS12062</name>
</gene>
<accession>A0A8J2VUY5</accession>
<evidence type="ECO:0000313" key="1">
    <source>
        <dbReference type="EMBL" id="CAG9576889.1"/>
    </source>
</evidence>
<sequence length="625" mass="71734">MNNFSGERSRRRFLDFGVLPTFQYPISNYSTSVQTKTEMKNTFEEKFFANNLHLIQDPLKKNLANTVLTGEDKTNMGKTKVTMTKEPKMPQNDYYSGITGLLTGILNFMGLSQTRPTTSKHHETDHDHQMASRNWQYPKCEVQNKNERDNNTNMDIEVCRLLPDISANKNKCTNLLSEFQPSVAKESFIPNNSQDIDISLFNESSIEYFCPSTYQEPELCETAAQGVKTEIFNICVDVGNTRAYSKTELNESMEVEKHIQTDGLELIGKTRDTVSACEDKMSKLKALLKCRQNKSYESSLPSHDKTKPVDIPSKEPETVQDTIFANEIASSNLTDSFNEVSGKFCSSVESEDSFQIVFTDSPQNFERRRIPSDCESEDSFIVFEDTPENCYTNNDVFGDDSSDSDSVVEESMCIAQLSPNLSKTFSDLTDSSLYSEDVVDFAVKCDDEDNIHQPFTGLLIDEKRKQEKLQQPKKRVRFSSQPPKVHVMRVWAFAARQARAGNWERHALDRERFKRRIADVEMAISWVLKPQHRSRIVFQRFMPWWNAERRRELMEKNKEDEKKEAEKLVKQNDENSIKIKTSSKVMNDDENDESIHSDCDGIKGKVIVDNIETKCPINNLTILDT</sequence>
<dbReference type="GO" id="GO:0005783">
    <property type="term" value="C:endoplasmic reticulum"/>
    <property type="evidence" value="ECO:0007669"/>
    <property type="project" value="TreeGrafter"/>
</dbReference>
<dbReference type="PANTHER" id="PTHR16489">
    <property type="entry name" value="GH11727P"/>
    <property type="match status" value="1"/>
</dbReference>
<name>A0A8J2VUY5_9NEOP</name>
<comment type="caution">
    <text evidence="1">The sequence shown here is derived from an EMBL/GenBank/DDBJ whole genome shotgun (WGS) entry which is preliminary data.</text>
</comment>
<organism evidence="1 2">
    <name type="scientific">Danaus chrysippus</name>
    <name type="common">African queen</name>
    <dbReference type="NCBI Taxonomy" id="151541"/>
    <lineage>
        <taxon>Eukaryota</taxon>
        <taxon>Metazoa</taxon>
        <taxon>Ecdysozoa</taxon>
        <taxon>Arthropoda</taxon>
        <taxon>Hexapoda</taxon>
        <taxon>Insecta</taxon>
        <taxon>Pterygota</taxon>
        <taxon>Neoptera</taxon>
        <taxon>Endopterygota</taxon>
        <taxon>Lepidoptera</taxon>
        <taxon>Glossata</taxon>
        <taxon>Ditrysia</taxon>
        <taxon>Papilionoidea</taxon>
        <taxon>Nymphalidae</taxon>
        <taxon>Danainae</taxon>
        <taxon>Danaini</taxon>
        <taxon>Danaina</taxon>
        <taxon>Danaus</taxon>
        <taxon>Anosia</taxon>
    </lineage>
</organism>
<dbReference type="Proteomes" id="UP000789524">
    <property type="component" value="Unassembled WGS sequence"/>
</dbReference>
<dbReference type="GO" id="GO:0000164">
    <property type="term" value="C:protein phosphatase type 1 complex"/>
    <property type="evidence" value="ECO:0007669"/>
    <property type="project" value="TreeGrafter"/>
</dbReference>
<dbReference type="InterPro" id="IPR051254">
    <property type="entry name" value="PPP1R15"/>
</dbReference>
<dbReference type="AlphaFoldDB" id="A0A8J2VUY5"/>
<evidence type="ECO:0000313" key="2">
    <source>
        <dbReference type="Proteomes" id="UP000789524"/>
    </source>
</evidence>
<keyword evidence="2" id="KW-1185">Reference proteome</keyword>
<dbReference type="OrthoDB" id="5976067at2759"/>
<proteinExistence type="predicted"/>
<dbReference type="GO" id="GO:0034976">
    <property type="term" value="P:response to endoplasmic reticulum stress"/>
    <property type="evidence" value="ECO:0007669"/>
    <property type="project" value="TreeGrafter"/>
</dbReference>
<dbReference type="GO" id="GO:0019888">
    <property type="term" value="F:protein phosphatase regulator activity"/>
    <property type="evidence" value="ECO:0007669"/>
    <property type="project" value="TreeGrafter"/>
</dbReference>
<protein>
    <submittedName>
        <fullName evidence="1">(African queen) hypothetical protein</fullName>
    </submittedName>
</protein>
<dbReference type="EMBL" id="CAKASE010000075">
    <property type="protein sequence ID" value="CAG9576889.1"/>
    <property type="molecule type" value="Genomic_DNA"/>
</dbReference>
<dbReference type="PANTHER" id="PTHR16489:SF12">
    <property type="entry name" value="GH11727P"/>
    <property type="match status" value="1"/>
</dbReference>